<dbReference type="Proteomes" id="UP001175226">
    <property type="component" value="Unassembled WGS sequence"/>
</dbReference>
<sequence>MLSKVRESLQSRFYPAVASYPSGPPPENTVIFEVDRLVRRGVKSQSACSYLTSVARYCPRGVGDAVVTKIEFRKSSKSLNRGFLLLYVKDRTAAGSKAVIRIDCSTEAQAPDQEKVPSVSSVSASLDASPSLHGFFTITADVNTKRSDRTLSTLTFDDDSTFSADEAAMICKITSDFAKEDNIIGLWYAWVIYNVIQQTQKGHFTKTPAEDDRRIGLHSGVNKGASVPSFDTPQRLAEIYREEWPKWVADIEKKKREMDEEEGSWKETEQEVIRLRQRGVEQKQELDRLREEFANLQKGNEAI</sequence>
<name>A0AA39MPM9_9AGAR</name>
<evidence type="ECO:0000256" key="1">
    <source>
        <dbReference type="SAM" id="Coils"/>
    </source>
</evidence>
<protein>
    <submittedName>
        <fullName evidence="2">Uncharacterized protein</fullName>
    </submittedName>
</protein>
<evidence type="ECO:0000313" key="2">
    <source>
        <dbReference type="EMBL" id="KAK0441409.1"/>
    </source>
</evidence>
<dbReference type="AlphaFoldDB" id="A0AA39MPM9"/>
<keyword evidence="1" id="KW-0175">Coiled coil</keyword>
<keyword evidence="3" id="KW-1185">Reference proteome</keyword>
<feature type="coiled-coil region" evidence="1">
    <location>
        <begin position="251"/>
        <end position="299"/>
    </location>
</feature>
<comment type="caution">
    <text evidence="2">The sequence shown here is derived from an EMBL/GenBank/DDBJ whole genome shotgun (WGS) entry which is preliminary data.</text>
</comment>
<dbReference type="EMBL" id="JAUEPT010000030">
    <property type="protein sequence ID" value="KAK0441409.1"/>
    <property type="molecule type" value="Genomic_DNA"/>
</dbReference>
<accession>A0AA39MPM9</accession>
<evidence type="ECO:0000313" key="3">
    <source>
        <dbReference type="Proteomes" id="UP001175226"/>
    </source>
</evidence>
<organism evidence="2 3">
    <name type="scientific">Armillaria borealis</name>
    <dbReference type="NCBI Taxonomy" id="47425"/>
    <lineage>
        <taxon>Eukaryota</taxon>
        <taxon>Fungi</taxon>
        <taxon>Dikarya</taxon>
        <taxon>Basidiomycota</taxon>
        <taxon>Agaricomycotina</taxon>
        <taxon>Agaricomycetes</taxon>
        <taxon>Agaricomycetidae</taxon>
        <taxon>Agaricales</taxon>
        <taxon>Marasmiineae</taxon>
        <taxon>Physalacriaceae</taxon>
        <taxon>Armillaria</taxon>
    </lineage>
</organism>
<proteinExistence type="predicted"/>
<gene>
    <name evidence="2" type="ORF">EV421DRAFT_2020005</name>
</gene>
<reference evidence="2" key="1">
    <citation type="submission" date="2023-06" db="EMBL/GenBank/DDBJ databases">
        <authorList>
            <consortium name="Lawrence Berkeley National Laboratory"/>
            <person name="Ahrendt S."/>
            <person name="Sahu N."/>
            <person name="Indic B."/>
            <person name="Wong-Bajracharya J."/>
            <person name="Merenyi Z."/>
            <person name="Ke H.-M."/>
            <person name="Monk M."/>
            <person name="Kocsube S."/>
            <person name="Drula E."/>
            <person name="Lipzen A."/>
            <person name="Balint B."/>
            <person name="Henrissat B."/>
            <person name="Andreopoulos B."/>
            <person name="Martin F.M."/>
            <person name="Harder C.B."/>
            <person name="Rigling D."/>
            <person name="Ford K.L."/>
            <person name="Foster G.D."/>
            <person name="Pangilinan J."/>
            <person name="Papanicolaou A."/>
            <person name="Barry K."/>
            <person name="LaButti K."/>
            <person name="Viragh M."/>
            <person name="Koriabine M."/>
            <person name="Yan M."/>
            <person name="Riley R."/>
            <person name="Champramary S."/>
            <person name="Plett K.L."/>
            <person name="Tsai I.J."/>
            <person name="Slot J."/>
            <person name="Sipos G."/>
            <person name="Plett J."/>
            <person name="Nagy L.G."/>
            <person name="Grigoriev I.V."/>
        </authorList>
    </citation>
    <scope>NUCLEOTIDE SEQUENCE</scope>
    <source>
        <strain evidence="2">FPL87.14</strain>
    </source>
</reference>